<protein>
    <submittedName>
        <fullName evidence="3">Uncharacterized protein</fullName>
    </submittedName>
</protein>
<evidence type="ECO:0000256" key="1">
    <source>
        <dbReference type="SAM" id="MobiDB-lite"/>
    </source>
</evidence>
<sequence length="156" mass="17649">MVLIFILCFSFVIIRFVVSYGDTRELFVIRVKTAVYMESMESRLSTYRLSPPRQPDSLLRASPHAFSDWGSPVSSPPSRAPSSPRYASPERVARSGPNFMSRELRRVLKKSTLSTDWVLGLRAELPILAYPEKRLNRISSLHACPPPGLTRSLIIK</sequence>
<comment type="caution">
    <text evidence="3">The sequence shown here is derived from an EMBL/GenBank/DDBJ whole genome shotgun (WGS) entry which is preliminary data.</text>
</comment>
<feature type="chain" id="PRO_5041206428" evidence="2">
    <location>
        <begin position="20"/>
        <end position="156"/>
    </location>
</feature>
<proteinExistence type="predicted"/>
<evidence type="ECO:0000256" key="2">
    <source>
        <dbReference type="SAM" id="SignalP"/>
    </source>
</evidence>
<name>A0AA40EDC7_9PEZI</name>
<keyword evidence="4" id="KW-1185">Reference proteome</keyword>
<evidence type="ECO:0000313" key="4">
    <source>
        <dbReference type="Proteomes" id="UP001172101"/>
    </source>
</evidence>
<organism evidence="3 4">
    <name type="scientific">Lasiosphaeria miniovina</name>
    <dbReference type="NCBI Taxonomy" id="1954250"/>
    <lineage>
        <taxon>Eukaryota</taxon>
        <taxon>Fungi</taxon>
        <taxon>Dikarya</taxon>
        <taxon>Ascomycota</taxon>
        <taxon>Pezizomycotina</taxon>
        <taxon>Sordariomycetes</taxon>
        <taxon>Sordariomycetidae</taxon>
        <taxon>Sordariales</taxon>
        <taxon>Lasiosphaeriaceae</taxon>
        <taxon>Lasiosphaeria</taxon>
    </lineage>
</organism>
<dbReference type="GeneID" id="85319047"/>
<dbReference type="EMBL" id="JAUIRO010000001">
    <property type="protein sequence ID" value="KAK0734212.1"/>
    <property type="molecule type" value="Genomic_DNA"/>
</dbReference>
<accession>A0AA40EDC7</accession>
<keyword evidence="2" id="KW-0732">Signal</keyword>
<dbReference type="Proteomes" id="UP001172101">
    <property type="component" value="Unassembled WGS sequence"/>
</dbReference>
<evidence type="ECO:0000313" key="3">
    <source>
        <dbReference type="EMBL" id="KAK0734212.1"/>
    </source>
</evidence>
<gene>
    <name evidence="3" type="ORF">B0T26DRAFT_60312</name>
</gene>
<feature type="compositionally biased region" description="Low complexity" evidence="1">
    <location>
        <begin position="80"/>
        <end position="89"/>
    </location>
</feature>
<feature type="signal peptide" evidence="2">
    <location>
        <begin position="1"/>
        <end position="19"/>
    </location>
</feature>
<feature type="region of interest" description="Disordered" evidence="1">
    <location>
        <begin position="47"/>
        <end position="93"/>
    </location>
</feature>
<dbReference type="AlphaFoldDB" id="A0AA40EDC7"/>
<reference evidence="3" key="1">
    <citation type="submission" date="2023-06" db="EMBL/GenBank/DDBJ databases">
        <title>Genome-scale phylogeny and comparative genomics of the fungal order Sordariales.</title>
        <authorList>
            <consortium name="Lawrence Berkeley National Laboratory"/>
            <person name="Hensen N."/>
            <person name="Bonometti L."/>
            <person name="Westerberg I."/>
            <person name="Brannstrom I.O."/>
            <person name="Guillou S."/>
            <person name="Cros-Aarteil S."/>
            <person name="Calhoun S."/>
            <person name="Haridas S."/>
            <person name="Kuo A."/>
            <person name="Mondo S."/>
            <person name="Pangilinan J."/>
            <person name="Riley R."/>
            <person name="LaButti K."/>
            <person name="Andreopoulos B."/>
            <person name="Lipzen A."/>
            <person name="Chen C."/>
            <person name="Yanf M."/>
            <person name="Daum C."/>
            <person name="Ng V."/>
            <person name="Clum A."/>
            <person name="Steindorff A."/>
            <person name="Ohm R."/>
            <person name="Martin F."/>
            <person name="Silar P."/>
            <person name="Natvig D."/>
            <person name="Lalanne C."/>
            <person name="Gautier V."/>
            <person name="Ament-velasquez S.L."/>
            <person name="Kruys A."/>
            <person name="Hutchinson M.I."/>
            <person name="Powell A.J."/>
            <person name="Barry K."/>
            <person name="Miller A.N."/>
            <person name="Grigoriev I.V."/>
            <person name="Debuchy R."/>
            <person name="Gladieux P."/>
            <person name="Thoren M.H."/>
            <person name="Johannesson H."/>
        </authorList>
    </citation>
    <scope>NUCLEOTIDE SEQUENCE</scope>
    <source>
        <strain evidence="3">SMH2392-1A</strain>
    </source>
</reference>
<dbReference type="RefSeq" id="XP_060303089.1">
    <property type="nucleotide sequence ID" value="XM_060435777.1"/>
</dbReference>